<reference evidence="2" key="1">
    <citation type="submission" date="2015-10" db="EMBL/GenBank/DDBJ databases">
        <title>Niche specialization of a soil ammonia-oxidizing archaeon, Candidatus Nitrosocosmicus oleophilus.</title>
        <authorList>
            <person name="Jung M.-Y."/>
            <person name="Rhee S.-K."/>
        </authorList>
    </citation>
    <scope>NUCLEOTIDE SEQUENCE [LARGE SCALE GENOMIC DNA]</scope>
    <source>
        <strain evidence="2">MY3</strain>
    </source>
</reference>
<accession>A0A654M2T9</accession>
<dbReference type="Proteomes" id="UP000058925">
    <property type="component" value="Chromosome"/>
</dbReference>
<sequence length="53" mass="6153">MLLNNSSITTRDVPPGISDKFYCFKYSFVIAGIWIGYDIRKFTFDEKIIIDSI</sequence>
<name>A0A654M2T9_9ARCH</name>
<proteinExistence type="predicted"/>
<evidence type="ECO:0000313" key="2">
    <source>
        <dbReference type="Proteomes" id="UP000058925"/>
    </source>
</evidence>
<organism evidence="1 2">
    <name type="scientific">Candidatus Nitrosocosmicus oleophilus</name>
    <dbReference type="NCBI Taxonomy" id="1353260"/>
    <lineage>
        <taxon>Archaea</taxon>
        <taxon>Nitrososphaerota</taxon>
        <taxon>Nitrososphaeria</taxon>
        <taxon>Nitrososphaerales</taxon>
        <taxon>Nitrososphaeraceae</taxon>
        <taxon>Candidatus Nitrosocosmicus</taxon>
    </lineage>
</organism>
<protein>
    <submittedName>
        <fullName evidence="1">Uncharacterized protein</fullName>
    </submittedName>
</protein>
<dbReference type="KEGG" id="taa:NMY3_03165"/>
<gene>
    <name evidence="1" type="ORF">NMY3_03165</name>
</gene>
<dbReference type="EMBL" id="CP012850">
    <property type="protein sequence ID" value="ALI37350.1"/>
    <property type="molecule type" value="Genomic_DNA"/>
</dbReference>
<dbReference type="AlphaFoldDB" id="A0A654M2T9"/>
<keyword evidence="2" id="KW-1185">Reference proteome</keyword>
<evidence type="ECO:0000313" key="1">
    <source>
        <dbReference type="EMBL" id="ALI37350.1"/>
    </source>
</evidence>